<accession>F8PX30</accession>
<keyword evidence="2" id="KW-1185">Reference proteome</keyword>
<evidence type="ECO:0000313" key="1">
    <source>
        <dbReference type="EMBL" id="EGN99409.1"/>
    </source>
</evidence>
<dbReference type="Proteomes" id="UP000008063">
    <property type="component" value="Unassembled WGS sequence"/>
</dbReference>
<evidence type="ECO:0000313" key="2">
    <source>
        <dbReference type="Proteomes" id="UP000008063"/>
    </source>
</evidence>
<dbReference type="InParanoid" id="F8PX30"/>
<gene>
    <name evidence="1" type="ORF">SERLA73DRAFT_137740</name>
</gene>
<proteinExistence type="predicted"/>
<feature type="non-terminal residue" evidence="1">
    <location>
        <position position="59"/>
    </location>
</feature>
<name>F8PX30_SERL3</name>
<reference evidence="2" key="1">
    <citation type="journal article" date="2011" name="Science">
        <title>The plant cell wall-decomposing machinery underlies the functional diversity of forest fungi.</title>
        <authorList>
            <person name="Eastwood D.C."/>
            <person name="Floudas D."/>
            <person name="Binder M."/>
            <person name="Majcherczyk A."/>
            <person name="Schneider P."/>
            <person name="Aerts A."/>
            <person name="Asiegbu F.O."/>
            <person name="Baker S.E."/>
            <person name="Barry K."/>
            <person name="Bendiksby M."/>
            <person name="Blumentritt M."/>
            <person name="Coutinho P.M."/>
            <person name="Cullen D."/>
            <person name="de Vries R.P."/>
            <person name="Gathman A."/>
            <person name="Goodell B."/>
            <person name="Henrissat B."/>
            <person name="Ihrmark K."/>
            <person name="Kauserud H."/>
            <person name="Kohler A."/>
            <person name="LaButti K."/>
            <person name="Lapidus A."/>
            <person name="Lavin J.L."/>
            <person name="Lee Y.-H."/>
            <person name="Lindquist E."/>
            <person name="Lilly W."/>
            <person name="Lucas S."/>
            <person name="Morin E."/>
            <person name="Murat C."/>
            <person name="Oguiza J.A."/>
            <person name="Park J."/>
            <person name="Pisabarro A.G."/>
            <person name="Riley R."/>
            <person name="Rosling A."/>
            <person name="Salamov A."/>
            <person name="Schmidt O."/>
            <person name="Schmutz J."/>
            <person name="Skrede I."/>
            <person name="Stenlid J."/>
            <person name="Wiebenga A."/>
            <person name="Xie X."/>
            <person name="Kuees U."/>
            <person name="Hibbett D.S."/>
            <person name="Hoffmeister D."/>
            <person name="Hoegberg N."/>
            <person name="Martin F."/>
            <person name="Grigoriev I.V."/>
            <person name="Watkinson S.C."/>
        </authorList>
    </citation>
    <scope>NUCLEOTIDE SEQUENCE [LARGE SCALE GENOMIC DNA]</scope>
    <source>
        <strain evidence="2">strain S7.3</strain>
    </source>
</reference>
<protein>
    <submittedName>
        <fullName evidence="1">Uncharacterized protein</fullName>
    </submittedName>
</protein>
<organism evidence="2">
    <name type="scientific">Serpula lacrymans var. lacrymans (strain S7.3)</name>
    <name type="common">Dry rot fungus</name>
    <dbReference type="NCBI Taxonomy" id="936435"/>
    <lineage>
        <taxon>Eukaryota</taxon>
        <taxon>Fungi</taxon>
        <taxon>Dikarya</taxon>
        <taxon>Basidiomycota</taxon>
        <taxon>Agaricomycotina</taxon>
        <taxon>Agaricomycetes</taxon>
        <taxon>Agaricomycetidae</taxon>
        <taxon>Boletales</taxon>
        <taxon>Coniophorineae</taxon>
        <taxon>Serpulaceae</taxon>
        <taxon>Serpula</taxon>
    </lineage>
</organism>
<dbReference type="HOGENOM" id="CLU_2967519_0_0_1"/>
<dbReference type="EMBL" id="GL945480">
    <property type="protein sequence ID" value="EGN99409.1"/>
    <property type="molecule type" value="Genomic_DNA"/>
</dbReference>
<sequence>MAEQHLPTIDNENPFYCPTVSPTAYLATLRRSLQSNTFSLFQENSLFAWKLNLTSTKQH</sequence>
<dbReference type="AlphaFoldDB" id="F8PX30"/>
<dbReference type="OrthoDB" id="2622478at2759"/>